<evidence type="ECO:0000256" key="5">
    <source>
        <dbReference type="PROSITE-ProRule" id="PRU00169"/>
    </source>
</evidence>
<dbReference type="GO" id="GO:0000160">
    <property type="term" value="P:phosphorelay signal transduction system"/>
    <property type="evidence" value="ECO:0007669"/>
    <property type="project" value="InterPro"/>
</dbReference>
<dbReference type="PANTHER" id="PTHR43214:SF41">
    <property type="entry name" value="NITRATE_NITRITE RESPONSE REGULATOR PROTEIN NARP"/>
    <property type="match status" value="1"/>
</dbReference>
<name>A8ZRS2_DESOH</name>
<dbReference type="SUPFAM" id="SSF52172">
    <property type="entry name" value="CheY-like"/>
    <property type="match status" value="1"/>
</dbReference>
<feature type="modified residue" description="4-aspartylphosphate" evidence="5">
    <location>
        <position position="54"/>
    </location>
</feature>
<protein>
    <submittedName>
        <fullName evidence="8">Two component transcriptional regulator, LuxR family</fullName>
    </submittedName>
</protein>
<evidence type="ECO:0000256" key="1">
    <source>
        <dbReference type="ARBA" id="ARBA00022553"/>
    </source>
</evidence>
<dbReference type="HOGENOM" id="CLU_000445_90_1_7"/>
<evidence type="ECO:0000259" key="6">
    <source>
        <dbReference type="PROSITE" id="PS50043"/>
    </source>
</evidence>
<keyword evidence="4" id="KW-0804">Transcription</keyword>
<dbReference type="PROSITE" id="PS50043">
    <property type="entry name" value="HTH_LUXR_2"/>
    <property type="match status" value="1"/>
</dbReference>
<dbReference type="Proteomes" id="UP000008561">
    <property type="component" value="Chromosome"/>
</dbReference>
<gene>
    <name evidence="8" type="ordered locus">Dole_0029</name>
</gene>
<dbReference type="Pfam" id="PF00196">
    <property type="entry name" value="GerE"/>
    <property type="match status" value="1"/>
</dbReference>
<dbReference type="InterPro" id="IPR000792">
    <property type="entry name" value="Tscrpt_reg_LuxR_C"/>
</dbReference>
<dbReference type="PROSITE" id="PS50110">
    <property type="entry name" value="RESPONSE_REGULATORY"/>
    <property type="match status" value="1"/>
</dbReference>
<dbReference type="eggNOG" id="COG2197">
    <property type="taxonomic scope" value="Bacteria"/>
</dbReference>
<dbReference type="SUPFAM" id="SSF46894">
    <property type="entry name" value="C-terminal effector domain of the bipartite response regulators"/>
    <property type="match status" value="1"/>
</dbReference>
<keyword evidence="9" id="KW-1185">Reference proteome</keyword>
<dbReference type="SMART" id="SM00421">
    <property type="entry name" value="HTH_LUXR"/>
    <property type="match status" value="1"/>
</dbReference>
<dbReference type="STRING" id="96561.Dole_0029"/>
<dbReference type="RefSeq" id="WP_012173458.1">
    <property type="nucleotide sequence ID" value="NC_009943.1"/>
</dbReference>
<accession>A8ZRS2</accession>
<dbReference type="OrthoDB" id="9780312at2"/>
<evidence type="ECO:0000259" key="7">
    <source>
        <dbReference type="PROSITE" id="PS50110"/>
    </source>
</evidence>
<reference evidence="8 9" key="1">
    <citation type="submission" date="2007-10" db="EMBL/GenBank/DDBJ databases">
        <title>Complete sequence of Desulfococcus oleovorans Hxd3.</title>
        <authorList>
            <consortium name="US DOE Joint Genome Institute"/>
            <person name="Copeland A."/>
            <person name="Lucas S."/>
            <person name="Lapidus A."/>
            <person name="Barry K."/>
            <person name="Glavina del Rio T."/>
            <person name="Dalin E."/>
            <person name="Tice H."/>
            <person name="Pitluck S."/>
            <person name="Kiss H."/>
            <person name="Brettin T."/>
            <person name="Bruce D."/>
            <person name="Detter J.C."/>
            <person name="Han C."/>
            <person name="Schmutz J."/>
            <person name="Larimer F."/>
            <person name="Land M."/>
            <person name="Hauser L."/>
            <person name="Kyrpides N."/>
            <person name="Kim E."/>
            <person name="Wawrik B."/>
            <person name="Richardson P."/>
        </authorList>
    </citation>
    <scope>NUCLEOTIDE SEQUENCE [LARGE SCALE GENOMIC DNA]</scope>
    <source>
        <strain evidence="9">DSM 6200 / JCM 39069 / Hxd3</strain>
    </source>
</reference>
<evidence type="ECO:0000313" key="9">
    <source>
        <dbReference type="Proteomes" id="UP000008561"/>
    </source>
</evidence>
<evidence type="ECO:0000256" key="2">
    <source>
        <dbReference type="ARBA" id="ARBA00023015"/>
    </source>
</evidence>
<dbReference type="PANTHER" id="PTHR43214">
    <property type="entry name" value="TWO-COMPONENT RESPONSE REGULATOR"/>
    <property type="match status" value="1"/>
</dbReference>
<dbReference type="CDD" id="cd06170">
    <property type="entry name" value="LuxR_C_like"/>
    <property type="match status" value="1"/>
</dbReference>
<feature type="domain" description="Response regulatory" evidence="7">
    <location>
        <begin position="3"/>
        <end position="119"/>
    </location>
</feature>
<dbReference type="GO" id="GO:0006355">
    <property type="term" value="P:regulation of DNA-templated transcription"/>
    <property type="evidence" value="ECO:0007669"/>
    <property type="project" value="InterPro"/>
</dbReference>
<dbReference type="KEGG" id="dol:Dole_0029"/>
<organism evidence="8 9">
    <name type="scientific">Desulfosudis oleivorans (strain DSM 6200 / JCM 39069 / Hxd3)</name>
    <name type="common">Desulfococcus oleovorans</name>
    <dbReference type="NCBI Taxonomy" id="96561"/>
    <lineage>
        <taxon>Bacteria</taxon>
        <taxon>Pseudomonadati</taxon>
        <taxon>Thermodesulfobacteriota</taxon>
        <taxon>Desulfobacteria</taxon>
        <taxon>Desulfobacterales</taxon>
        <taxon>Desulfosudaceae</taxon>
        <taxon>Desulfosudis</taxon>
    </lineage>
</organism>
<feature type="domain" description="HTH luxR-type" evidence="6">
    <location>
        <begin position="145"/>
        <end position="210"/>
    </location>
</feature>
<dbReference type="Pfam" id="PF00072">
    <property type="entry name" value="Response_reg"/>
    <property type="match status" value="1"/>
</dbReference>
<dbReference type="EMBL" id="CP000859">
    <property type="protein sequence ID" value="ABW65839.1"/>
    <property type="molecule type" value="Genomic_DNA"/>
</dbReference>
<keyword evidence="3" id="KW-0238">DNA-binding</keyword>
<dbReference type="InterPro" id="IPR001789">
    <property type="entry name" value="Sig_transdc_resp-reg_receiver"/>
</dbReference>
<sequence>MIKVLVADDHKIIREGLCNMLDAEPDLKVVGAASNGREALALARKLSPDVVIMDISMPELNGIEATRQIRAEAPQAAVIALSMYADKRYVLGMLKAGVAGYLIKDCAFEELARAVVVVHRGETYLSPAIADTVRKVLVTRIDQDPLTRVEELTERERQVLQMIAEGIKTKDIAESLHISVKTVETYRSSIMQKLGLFSVAELTKFAVREGITPP</sequence>
<evidence type="ECO:0000256" key="3">
    <source>
        <dbReference type="ARBA" id="ARBA00023125"/>
    </source>
</evidence>
<dbReference type="Gene3D" id="3.40.50.2300">
    <property type="match status" value="1"/>
</dbReference>
<dbReference type="AlphaFoldDB" id="A8ZRS2"/>
<dbReference type="InterPro" id="IPR011006">
    <property type="entry name" value="CheY-like_superfamily"/>
</dbReference>
<evidence type="ECO:0000313" key="8">
    <source>
        <dbReference type="EMBL" id="ABW65839.1"/>
    </source>
</evidence>
<dbReference type="InterPro" id="IPR058245">
    <property type="entry name" value="NreC/VraR/RcsB-like_REC"/>
</dbReference>
<dbReference type="InterPro" id="IPR016032">
    <property type="entry name" value="Sig_transdc_resp-reg_C-effctor"/>
</dbReference>
<keyword evidence="2" id="KW-0805">Transcription regulation</keyword>
<dbReference type="PRINTS" id="PR00038">
    <property type="entry name" value="HTHLUXR"/>
</dbReference>
<keyword evidence="1 5" id="KW-0597">Phosphoprotein</keyword>
<dbReference type="InterPro" id="IPR039420">
    <property type="entry name" value="WalR-like"/>
</dbReference>
<dbReference type="SMART" id="SM00448">
    <property type="entry name" value="REC"/>
    <property type="match status" value="1"/>
</dbReference>
<evidence type="ECO:0000256" key="4">
    <source>
        <dbReference type="ARBA" id="ARBA00023163"/>
    </source>
</evidence>
<dbReference type="GO" id="GO:0003677">
    <property type="term" value="F:DNA binding"/>
    <property type="evidence" value="ECO:0007669"/>
    <property type="project" value="UniProtKB-KW"/>
</dbReference>
<proteinExistence type="predicted"/>
<dbReference type="CDD" id="cd17535">
    <property type="entry name" value="REC_NarL-like"/>
    <property type="match status" value="1"/>
</dbReference>
<dbReference type="PROSITE" id="PS00622">
    <property type="entry name" value="HTH_LUXR_1"/>
    <property type="match status" value="1"/>
</dbReference>